<dbReference type="Proteomes" id="UP000640274">
    <property type="component" value="Unassembled WGS sequence"/>
</dbReference>
<comment type="caution">
    <text evidence="1">The sequence shown here is derived from an EMBL/GenBank/DDBJ whole genome shotgun (WGS) entry which is preliminary data.</text>
</comment>
<dbReference type="AlphaFoldDB" id="A0A934MR53"/>
<dbReference type="RefSeq" id="WP_199019554.1">
    <property type="nucleotide sequence ID" value="NZ_JAELUP010000064.1"/>
</dbReference>
<proteinExistence type="predicted"/>
<reference evidence="1" key="1">
    <citation type="submission" date="2020-12" db="EMBL/GenBank/DDBJ databases">
        <authorList>
            <person name="Huq M.A."/>
        </authorList>
    </citation>
    <scope>NUCLEOTIDE SEQUENCE</scope>
    <source>
        <strain evidence="1">MAHUQ-46</strain>
    </source>
</reference>
<protein>
    <submittedName>
        <fullName evidence="1">Uncharacterized protein</fullName>
    </submittedName>
</protein>
<organism evidence="1 2">
    <name type="scientific">Paenibacillus roseus</name>
    <dbReference type="NCBI Taxonomy" id="2798579"/>
    <lineage>
        <taxon>Bacteria</taxon>
        <taxon>Bacillati</taxon>
        <taxon>Bacillota</taxon>
        <taxon>Bacilli</taxon>
        <taxon>Bacillales</taxon>
        <taxon>Paenibacillaceae</taxon>
        <taxon>Paenibacillus</taxon>
    </lineage>
</organism>
<dbReference type="EMBL" id="JAELUP010000064">
    <property type="protein sequence ID" value="MBJ6362004.1"/>
    <property type="molecule type" value="Genomic_DNA"/>
</dbReference>
<gene>
    <name evidence="1" type="ORF">JFN88_12080</name>
</gene>
<evidence type="ECO:0000313" key="1">
    <source>
        <dbReference type="EMBL" id="MBJ6362004.1"/>
    </source>
</evidence>
<accession>A0A934MR53</accession>
<name>A0A934MR53_9BACL</name>
<evidence type="ECO:0000313" key="2">
    <source>
        <dbReference type="Proteomes" id="UP000640274"/>
    </source>
</evidence>
<keyword evidence="2" id="KW-1185">Reference proteome</keyword>
<sequence length="52" mass="5722">MEHYQKGYEMIQTIPDVSGTTTANLIAKDGVDMGQFATPITWCMGKSGSWQP</sequence>